<dbReference type="PANTHER" id="PTHR48475:SF2">
    <property type="entry name" value="RIBONUCLEASE H"/>
    <property type="match status" value="1"/>
</dbReference>
<feature type="non-terminal residue" evidence="1">
    <location>
        <position position="1"/>
    </location>
</feature>
<dbReference type="PANTHER" id="PTHR48475">
    <property type="entry name" value="RIBONUCLEASE H"/>
    <property type="match status" value="1"/>
</dbReference>
<organism evidence="1 2">
    <name type="scientific">Mucuna pruriens</name>
    <name type="common">Velvet bean</name>
    <name type="synonym">Dolichos pruriens</name>
    <dbReference type="NCBI Taxonomy" id="157652"/>
    <lineage>
        <taxon>Eukaryota</taxon>
        <taxon>Viridiplantae</taxon>
        <taxon>Streptophyta</taxon>
        <taxon>Embryophyta</taxon>
        <taxon>Tracheophyta</taxon>
        <taxon>Spermatophyta</taxon>
        <taxon>Magnoliopsida</taxon>
        <taxon>eudicotyledons</taxon>
        <taxon>Gunneridae</taxon>
        <taxon>Pentapetalae</taxon>
        <taxon>rosids</taxon>
        <taxon>fabids</taxon>
        <taxon>Fabales</taxon>
        <taxon>Fabaceae</taxon>
        <taxon>Papilionoideae</taxon>
        <taxon>50 kb inversion clade</taxon>
        <taxon>NPAAA clade</taxon>
        <taxon>indigoferoid/millettioid clade</taxon>
        <taxon>Phaseoleae</taxon>
        <taxon>Mucuna</taxon>
    </lineage>
</organism>
<accession>A0A371GTV9</accession>
<proteinExistence type="predicted"/>
<sequence>MDKHRQLTRRLEEAKGRWAEELPQVLWSYHTTPHSSINETPFRLTFGTEAVISVEIEESSPRTALFQPAESKDEIRVNLDLFTGKRVCCHGSSCPKATTKISPRHFQSHDLVLRKITRTVDGSKLAPIWEGPYRITEEAGIGAYRLEHLDGKKIPRTWNTMNLCAYHS</sequence>
<protein>
    <recommendedName>
        <fullName evidence="3">Tf2-8</fullName>
    </recommendedName>
</protein>
<gene>
    <name evidence="1" type="ORF">CR513_23773</name>
</gene>
<dbReference type="OrthoDB" id="1934939at2759"/>
<evidence type="ECO:0000313" key="2">
    <source>
        <dbReference type="Proteomes" id="UP000257109"/>
    </source>
</evidence>
<dbReference type="GO" id="GO:0003676">
    <property type="term" value="F:nucleic acid binding"/>
    <property type="evidence" value="ECO:0007669"/>
    <property type="project" value="InterPro"/>
</dbReference>
<evidence type="ECO:0008006" key="3">
    <source>
        <dbReference type="Google" id="ProtNLM"/>
    </source>
</evidence>
<keyword evidence="2" id="KW-1185">Reference proteome</keyword>
<evidence type="ECO:0000313" key="1">
    <source>
        <dbReference type="EMBL" id="RDX93906.1"/>
    </source>
</evidence>
<dbReference type="Proteomes" id="UP000257109">
    <property type="component" value="Unassembled WGS sequence"/>
</dbReference>
<dbReference type="EMBL" id="QJKJ01004502">
    <property type="protein sequence ID" value="RDX93906.1"/>
    <property type="molecule type" value="Genomic_DNA"/>
</dbReference>
<reference evidence="1" key="1">
    <citation type="submission" date="2018-05" db="EMBL/GenBank/DDBJ databases">
        <title>Draft genome of Mucuna pruriens seed.</title>
        <authorList>
            <person name="Nnadi N.E."/>
            <person name="Vos R."/>
            <person name="Hasami M.H."/>
            <person name="Devisetty U.K."/>
            <person name="Aguiy J.C."/>
        </authorList>
    </citation>
    <scope>NUCLEOTIDE SEQUENCE [LARGE SCALE GENOMIC DNA]</scope>
    <source>
        <strain evidence="1">JCA_2017</strain>
    </source>
</reference>
<dbReference type="AlphaFoldDB" id="A0A371GTV9"/>
<name>A0A371GTV9_MUCPR</name>
<dbReference type="Gene3D" id="3.30.420.10">
    <property type="entry name" value="Ribonuclease H-like superfamily/Ribonuclease H"/>
    <property type="match status" value="1"/>
</dbReference>
<comment type="caution">
    <text evidence="1">The sequence shown here is derived from an EMBL/GenBank/DDBJ whole genome shotgun (WGS) entry which is preliminary data.</text>
</comment>
<dbReference type="InterPro" id="IPR036397">
    <property type="entry name" value="RNaseH_sf"/>
</dbReference>